<protein>
    <submittedName>
        <fullName evidence="1">Uncharacterized protein</fullName>
    </submittedName>
</protein>
<name>A0A5M8PVK6_9LECA</name>
<accession>A0A5M8PVK6</accession>
<proteinExistence type="predicted"/>
<evidence type="ECO:0000313" key="1">
    <source>
        <dbReference type="EMBL" id="KAA6413685.1"/>
    </source>
</evidence>
<gene>
    <name evidence="1" type="ORF">FRX48_02046</name>
</gene>
<dbReference type="Proteomes" id="UP000324767">
    <property type="component" value="Unassembled WGS sequence"/>
</dbReference>
<dbReference type="AlphaFoldDB" id="A0A5M8PVK6"/>
<sequence>MTFEDYGVSKMEKHKHGKFRWELGSVDGVGEGHVLDPEKMKGLEKPQGVTELPFERGYYEMFDFEDSAMYPNGTGYEW</sequence>
<reference evidence="1 2" key="1">
    <citation type="submission" date="2019-09" db="EMBL/GenBank/DDBJ databases">
        <title>The hologenome of the rock-dwelling lichen Lasallia pustulata.</title>
        <authorList>
            <person name="Greshake Tzovaras B."/>
            <person name="Segers F."/>
            <person name="Bicker A."/>
            <person name="Dal Grande F."/>
            <person name="Otte J."/>
            <person name="Hankeln T."/>
            <person name="Schmitt I."/>
            <person name="Ebersberger I."/>
        </authorList>
    </citation>
    <scope>NUCLEOTIDE SEQUENCE [LARGE SCALE GENOMIC DNA]</scope>
    <source>
        <strain evidence="1">A1-1</strain>
    </source>
</reference>
<dbReference type="EMBL" id="VXIT01000003">
    <property type="protein sequence ID" value="KAA6413685.1"/>
    <property type="molecule type" value="Genomic_DNA"/>
</dbReference>
<comment type="caution">
    <text evidence="1">The sequence shown here is derived from an EMBL/GenBank/DDBJ whole genome shotgun (WGS) entry which is preliminary data.</text>
</comment>
<dbReference type="OrthoDB" id="3687641at2759"/>
<evidence type="ECO:0000313" key="2">
    <source>
        <dbReference type="Proteomes" id="UP000324767"/>
    </source>
</evidence>
<organism evidence="1 2">
    <name type="scientific">Lasallia pustulata</name>
    <dbReference type="NCBI Taxonomy" id="136370"/>
    <lineage>
        <taxon>Eukaryota</taxon>
        <taxon>Fungi</taxon>
        <taxon>Dikarya</taxon>
        <taxon>Ascomycota</taxon>
        <taxon>Pezizomycotina</taxon>
        <taxon>Lecanoromycetes</taxon>
        <taxon>OSLEUM clade</taxon>
        <taxon>Umbilicariomycetidae</taxon>
        <taxon>Umbilicariales</taxon>
        <taxon>Umbilicariaceae</taxon>
        <taxon>Lasallia</taxon>
    </lineage>
</organism>